<dbReference type="EMBL" id="JABEOV010000005">
    <property type="protein sequence ID" value="NNG52184.1"/>
    <property type="molecule type" value="Genomic_DNA"/>
</dbReference>
<reference evidence="2 5" key="1">
    <citation type="journal article" date="2016" name="Front. Microbiol.">
        <title>Genomic Resource of Rice Seed Associated Bacteria.</title>
        <authorList>
            <person name="Midha S."/>
            <person name="Bansal K."/>
            <person name="Sharma S."/>
            <person name="Kumar N."/>
            <person name="Patil P.P."/>
            <person name="Chaudhry V."/>
            <person name="Patil P.B."/>
        </authorList>
    </citation>
    <scope>NUCLEOTIDE SEQUENCE [LARGE SCALE GENOMIC DNA]</scope>
    <source>
        <strain evidence="2 5">NS319</strain>
    </source>
</reference>
<dbReference type="Proteomes" id="UP000072867">
    <property type="component" value="Unassembled WGS sequence"/>
</dbReference>
<evidence type="ECO:0000313" key="4">
    <source>
        <dbReference type="EMBL" id="NVP29608.1"/>
    </source>
</evidence>
<dbReference type="Proteomes" id="UP000531581">
    <property type="component" value="Unassembled WGS sequence"/>
</dbReference>
<evidence type="ECO:0000256" key="1">
    <source>
        <dbReference type="SAM" id="Phobius"/>
    </source>
</evidence>
<dbReference type="STRING" id="33051.SB4_02895"/>
<dbReference type="RefSeq" id="WP_058733375.1">
    <property type="nucleotide sequence ID" value="NZ_JABEOV010000005.1"/>
</dbReference>
<feature type="transmembrane region" description="Helical" evidence="1">
    <location>
        <begin position="44"/>
        <end position="62"/>
    </location>
</feature>
<feature type="transmembrane region" description="Helical" evidence="1">
    <location>
        <begin position="7"/>
        <end position="32"/>
    </location>
</feature>
<dbReference type="GeneID" id="78486220"/>
<keyword evidence="1" id="KW-1133">Transmembrane helix</keyword>
<dbReference type="Proteomes" id="UP000557656">
    <property type="component" value="Unassembled WGS sequence"/>
</dbReference>
<sequence>MNRARPILIAIGVLLALTGALWIGQGLGYIHWPDESFMLGRGEWADRGAFVAVGGLLLILIARRLPKRRR</sequence>
<gene>
    <name evidence="3" type="ORF">HKX05_02320</name>
    <name evidence="4" type="ORF">HLV41_00985</name>
    <name evidence="2" type="ORF">NS319_09350</name>
</gene>
<dbReference type="AlphaFoldDB" id="A0A147HY24"/>
<dbReference type="EMBL" id="LDTD01000060">
    <property type="protein sequence ID" value="KTT69845.1"/>
    <property type="molecule type" value="Genomic_DNA"/>
</dbReference>
<comment type="caution">
    <text evidence="2">The sequence shown here is derived from an EMBL/GenBank/DDBJ whole genome shotgun (WGS) entry which is preliminary data.</text>
</comment>
<accession>A0A147HY24</accession>
<protein>
    <submittedName>
        <fullName evidence="2">Membrane protein</fullName>
    </submittedName>
</protein>
<dbReference type="EMBL" id="JABYQV010000001">
    <property type="protein sequence ID" value="NVP29608.1"/>
    <property type="molecule type" value="Genomic_DNA"/>
</dbReference>
<keyword evidence="1" id="KW-0812">Transmembrane</keyword>
<evidence type="ECO:0000313" key="6">
    <source>
        <dbReference type="Proteomes" id="UP000531581"/>
    </source>
</evidence>
<evidence type="ECO:0000313" key="2">
    <source>
        <dbReference type="EMBL" id="KTT69845.1"/>
    </source>
</evidence>
<name>A0A147HY24_9SPHN</name>
<reference evidence="6 7" key="2">
    <citation type="submission" date="2020-05" db="EMBL/GenBank/DDBJ databases">
        <title>Draft Genome Sequences of Sphingomonas sp. Isolated from the International Space Station.</title>
        <authorList>
            <person name="Bijlani S."/>
            <person name="Singh N.K."/>
            <person name="Mason C.E."/>
            <person name="Wang C.C."/>
            <person name="Venkateswaran K."/>
        </authorList>
    </citation>
    <scope>NUCLEOTIDE SEQUENCE [LARGE SCALE GENOMIC DNA]</scope>
    <source>
        <strain evidence="3 7">IIF7SW-B5</strain>
        <strain evidence="4">ISS-IIF7SWP</strain>
    </source>
</reference>
<keyword evidence="7" id="KW-1185">Reference proteome</keyword>
<organism evidence="2 5">
    <name type="scientific">Sphingomonas sanguinis</name>
    <dbReference type="NCBI Taxonomy" id="33051"/>
    <lineage>
        <taxon>Bacteria</taxon>
        <taxon>Pseudomonadati</taxon>
        <taxon>Pseudomonadota</taxon>
        <taxon>Alphaproteobacteria</taxon>
        <taxon>Sphingomonadales</taxon>
        <taxon>Sphingomonadaceae</taxon>
        <taxon>Sphingomonas</taxon>
    </lineage>
</organism>
<dbReference type="PATRIC" id="fig|33051.3.peg.3038"/>
<keyword evidence="1" id="KW-0472">Membrane</keyword>
<evidence type="ECO:0000313" key="7">
    <source>
        <dbReference type="Proteomes" id="UP000557656"/>
    </source>
</evidence>
<evidence type="ECO:0000313" key="5">
    <source>
        <dbReference type="Proteomes" id="UP000072867"/>
    </source>
</evidence>
<proteinExistence type="predicted"/>
<evidence type="ECO:0000313" key="3">
    <source>
        <dbReference type="EMBL" id="NNG52184.1"/>
    </source>
</evidence>